<dbReference type="PANTHER" id="PTHR42773:SF1">
    <property type="entry name" value="METALLO-BETA-LACTAMASE FAMILY PROTEIN"/>
    <property type="match status" value="1"/>
</dbReference>
<name>A0ABX8MXL4_9PSED</name>
<organism evidence="1 2">
    <name type="scientific">Pseudomonas sessilinigenes</name>
    <dbReference type="NCBI Taxonomy" id="658629"/>
    <lineage>
        <taxon>Bacteria</taxon>
        <taxon>Pseudomonadati</taxon>
        <taxon>Pseudomonadota</taxon>
        <taxon>Gammaproteobacteria</taxon>
        <taxon>Pseudomonadales</taxon>
        <taxon>Pseudomonadaceae</taxon>
        <taxon>Pseudomonas</taxon>
    </lineage>
</organism>
<evidence type="ECO:0000313" key="2">
    <source>
        <dbReference type="Proteomes" id="UP000693952"/>
    </source>
</evidence>
<dbReference type="EMBL" id="CP077074">
    <property type="protein sequence ID" value="QXH43392.1"/>
    <property type="molecule type" value="Genomic_DNA"/>
</dbReference>
<dbReference type="Proteomes" id="UP000693952">
    <property type="component" value="Chromosome"/>
</dbReference>
<keyword evidence="2" id="KW-1185">Reference proteome</keyword>
<evidence type="ECO:0000313" key="1">
    <source>
        <dbReference type="EMBL" id="QXH43392.1"/>
    </source>
</evidence>
<dbReference type="RefSeq" id="WP_124346677.1">
    <property type="nucleotide sequence ID" value="NZ_CP027706.1"/>
</dbReference>
<sequence length="211" mass="23133">MKQVLPNLYLLRHEAVAKPTPFTFLARRPTGNLLFATKADISGFFSEIEKQGGVSAILLGDRHHVSADTVVLARHFNVPLTCSRVEAKVLQAKGFEIGNPLPFTAQSLTEDLQIIPLPGHTQGAFAYLWSNEGQKILFIGDTLVPVDQGWQYWVSPPSRKKLAESLRLLKDIAFDHIVSNSFACTGNPCRKVGAADRNALLDQAISSLLKG</sequence>
<dbReference type="PANTHER" id="PTHR42773">
    <property type="entry name" value="METALLO-BETA-LACTAMASE-RELATED"/>
    <property type="match status" value="1"/>
</dbReference>
<reference evidence="1" key="1">
    <citation type="submission" date="2021-06" db="EMBL/GenBank/DDBJ databases">
        <title>Updating the genus Pseudomonas: Description of 43 new species and partition of the Pseudomonas putida group.</title>
        <authorList>
            <person name="Girard L."/>
            <person name="Lood C."/>
            <person name="Vandamme P."/>
            <person name="Rokni-Zadeh H."/>
            <person name="van Noort V."/>
            <person name="Hofte M."/>
            <person name="Lavigne R."/>
            <person name="De Mot R."/>
        </authorList>
    </citation>
    <scope>NUCLEOTIDE SEQUENCE</scope>
    <source>
        <strain evidence="1">CMR12a</strain>
    </source>
</reference>
<evidence type="ECO:0008006" key="3">
    <source>
        <dbReference type="Google" id="ProtNLM"/>
    </source>
</evidence>
<accession>A0ABX8MXL4</accession>
<dbReference type="Gene3D" id="3.60.15.10">
    <property type="entry name" value="Ribonuclease Z/Hydroxyacylglutathione hydrolase-like"/>
    <property type="match status" value="1"/>
</dbReference>
<gene>
    <name evidence="1" type="ORF">KSS89_14595</name>
</gene>
<protein>
    <recommendedName>
        <fullName evidence="3">Metallo-beta-lactamase domain-containing protein</fullName>
    </recommendedName>
</protein>
<dbReference type="InterPro" id="IPR036866">
    <property type="entry name" value="RibonucZ/Hydroxyglut_hydro"/>
</dbReference>
<proteinExistence type="predicted"/>
<dbReference type="SUPFAM" id="SSF56281">
    <property type="entry name" value="Metallo-hydrolase/oxidoreductase"/>
    <property type="match status" value="1"/>
</dbReference>